<name>A0A9D1D621_9FIRM</name>
<dbReference type="Proteomes" id="UP000824250">
    <property type="component" value="Unassembled WGS sequence"/>
</dbReference>
<evidence type="ECO:0000313" key="2">
    <source>
        <dbReference type="EMBL" id="HIR06465.1"/>
    </source>
</evidence>
<sequence length="65" mass="7259">MSEGAIRIICAAYQSGLINFSAYCQICRTYRQKAARPARRGRECSGKRSGRECFGERGRKEPGAE</sequence>
<gene>
    <name evidence="2" type="ORF">IAB28_10970</name>
</gene>
<accession>A0A9D1D621</accession>
<dbReference type="EMBL" id="DVGC01000063">
    <property type="protein sequence ID" value="HIR06465.1"/>
    <property type="molecule type" value="Genomic_DNA"/>
</dbReference>
<organism evidence="2 3">
    <name type="scientific">Candidatus Copromonas faecavium</name>
    <name type="common">nom. illeg.</name>
    <dbReference type="NCBI Taxonomy" id="2840740"/>
    <lineage>
        <taxon>Bacteria</taxon>
        <taxon>Bacillati</taxon>
        <taxon>Bacillota</taxon>
        <taxon>Clostridia</taxon>
        <taxon>Lachnospirales</taxon>
        <taxon>Lachnospiraceae</taxon>
        <taxon>Candidatus Copromonas (nom. illeg.)</taxon>
    </lineage>
</organism>
<protein>
    <submittedName>
        <fullName evidence="2">Uncharacterized protein</fullName>
    </submittedName>
</protein>
<feature type="region of interest" description="Disordered" evidence="1">
    <location>
        <begin position="41"/>
        <end position="65"/>
    </location>
</feature>
<reference evidence="2" key="2">
    <citation type="journal article" date="2021" name="PeerJ">
        <title>Extensive microbial diversity within the chicken gut microbiome revealed by metagenomics and culture.</title>
        <authorList>
            <person name="Gilroy R."/>
            <person name="Ravi A."/>
            <person name="Getino M."/>
            <person name="Pursley I."/>
            <person name="Horton D.L."/>
            <person name="Alikhan N.F."/>
            <person name="Baker D."/>
            <person name="Gharbi K."/>
            <person name="Hall N."/>
            <person name="Watson M."/>
            <person name="Adriaenssens E.M."/>
            <person name="Foster-Nyarko E."/>
            <person name="Jarju S."/>
            <person name="Secka A."/>
            <person name="Antonio M."/>
            <person name="Oren A."/>
            <person name="Chaudhuri R.R."/>
            <person name="La Ragione R."/>
            <person name="Hildebrand F."/>
            <person name="Pallen M.J."/>
        </authorList>
    </citation>
    <scope>NUCLEOTIDE SEQUENCE</scope>
    <source>
        <strain evidence="2">CHK180-2868</strain>
    </source>
</reference>
<reference evidence="2" key="1">
    <citation type="submission" date="2020-10" db="EMBL/GenBank/DDBJ databases">
        <authorList>
            <person name="Gilroy R."/>
        </authorList>
    </citation>
    <scope>NUCLEOTIDE SEQUENCE</scope>
    <source>
        <strain evidence="2">CHK180-2868</strain>
    </source>
</reference>
<proteinExistence type="predicted"/>
<comment type="caution">
    <text evidence="2">The sequence shown here is derived from an EMBL/GenBank/DDBJ whole genome shotgun (WGS) entry which is preliminary data.</text>
</comment>
<evidence type="ECO:0000313" key="3">
    <source>
        <dbReference type="Proteomes" id="UP000824250"/>
    </source>
</evidence>
<dbReference type="AlphaFoldDB" id="A0A9D1D621"/>
<evidence type="ECO:0000256" key="1">
    <source>
        <dbReference type="SAM" id="MobiDB-lite"/>
    </source>
</evidence>